<dbReference type="GeneID" id="85016155"/>
<evidence type="ECO:0000313" key="2">
    <source>
        <dbReference type="EMBL" id="SDW37687.1"/>
    </source>
</evidence>
<feature type="chain" id="PRO_5028862567" description="Lipoprotein" evidence="1">
    <location>
        <begin position="21"/>
        <end position="370"/>
    </location>
</feature>
<comment type="caution">
    <text evidence="2">The sequence shown here is derived from an EMBL/GenBank/DDBJ whole genome shotgun (WGS) entry which is preliminary data.</text>
</comment>
<dbReference type="OrthoDB" id="9789875at2"/>
<keyword evidence="1" id="KW-0732">Signal</keyword>
<feature type="signal peptide" evidence="1">
    <location>
        <begin position="1"/>
        <end position="20"/>
    </location>
</feature>
<gene>
    <name evidence="2" type="ORF">SAMN05444420_10254</name>
</gene>
<sequence length="370" mass="43396">MYRILLVFLALLLWGCPKHTPTITELPLTDEIEQKLYNLISCARFDLDKRAEFEESGYYYVYNACPIEGNPFGWVDVYLFPKDEQFDLKVVQAAMYRGDEQKWVDTVFDPIKDMSAEQIAQHFNVMLVVMDKKYLQPSSDPSGYEAKIPAKYAIYSLKDGKWTKAPLIEISDKLWKIYNYIVSIDEQWKLLMKPDLDRVHITDIPAFVRRIESSGDYRKDQEKAADLNGDGYKDHIFVFTPQGEGVEASLYALLLSEGEDNYRLLYDLCYYPSKQNYSNHFNLVTKGKYFTIEHQIKNIEEDGDDNQDYYITFQVEKDKALLHRLGIISYKDGKKEQQFSTKDFGEIPFEHFSFEEYYFGYGEEDEGDEE</sequence>
<evidence type="ECO:0000313" key="3">
    <source>
        <dbReference type="Proteomes" id="UP000182771"/>
    </source>
</evidence>
<proteinExistence type="predicted"/>
<evidence type="ECO:0000256" key="1">
    <source>
        <dbReference type="SAM" id="SignalP"/>
    </source>
</evidence>
<accession>A0A1H2T1L5</accession>
<keyword evidence="3" id="KW-1185">Reference proteome</keyword>
<protein>
    <recommendedName>
        <fullName evidence="4">Lipoprotein</fullName>
    </recommendedName>
</protein>
<evidence type="ECO:0008006" key="4">
    <source>
        <dbReference type="Google" id="ProtNLM"/>
    </source>
</evidence>
<dbReference type="EMBL" id="FNND01000002">
    <property type="protein sequence ID" value="SDW37687.1"/>
    <property type="molecule type" value="Genomic_DNA"/>
</dbReference>
<dbReference type="RefSeq" id="WP_016420344.1">
    <property type="nucleotide sequence ID" value="NZ_FNND01000002.1"/>
</dbReference>
<dbReference type="Proteomes" id="UP000182771">
    <property type="component" value="Unassembled WGS sequence"/>
</dbReference>
<dbReference type="AlphaFoldDB" id="A0A1H2T1L5"/>
<reference evidence="2 3" key="1">
    <citation type="submission" date="2016-10" db="EMBL/GenBank/DDBJ databases">
        <authorList>
            <person name="Varghese N."/>
            <person name="Submissions S."/>
        </authorList>
    </citation>
    <scope>NUCLEOTIDE SEQUENCE [LARGE SCALE GENOMIC DNA]</scope>
    <source>
        <strain evidence="2 3">DSM 11449</strain>
    </source>
</reference>
<organism evidence="2 3">
    <name type="scientific">Capnocytophaga granulosa</name>
    <dbReference type="NCBI Taxonomy" id="45242"/>
    <lineage>
        <taxon>Bacteria</taxon>
        <taxon>Pseudomonadati</taxon>
        <taxon>Bacteroidota</taxon>
        <taxon>Flavobacteriia</taxon>
        <taxon>Flavobacteriales</taxon>
        <taxon>Flavobacteriaceae</taxon>
        <taxon>Capnocytophaga</taxon>
    </lineage>
</organism>
<name>A0A1H2T1L5_9FLAO</name>